<comment type="caution">
    <text evidence="1">The sequence shown here is derived from an EMBL/GenBank/DDBJ whole genome shotgun (WGS) entry which is preliminary data.</text>
</comment>
<dbReference type="EMBL" id="JXXR01000005">
    <property type="protein sequence ID" value="KJY75817.1"/>
    <property type="molecule type" value="Genomic_DNA"/>
</dbReference>
<gene>
    <name evidence="1" type="ORF">TW71_07135</name>
</gene>
<accession>A0A837G8E5</accession>
<proteinExistence type="predicted"/>
<protein>
    <submittedName>
        <fullName evidence="1">Uncharacterized protein</fullName>
    </submittedName>
</protein>
<sequence length="125" mass="13633">MFLWLKKITACVFLITALVPNTALANIKFVSGQIEYVRTHDGDVLPMWRPPAFWFTLQGVAEAGGCPTWGGTVLFVSKDSAAYSMILGAFMAGKPVAVAYDDSVRFTGDWCVANYITLGNPPPLR</sequence>
<dbReference type="RefSeq" id="WP_045985405.1">
    <property type="nucleotide sequence ID" value="NZ_CP063051.1"/>
</dbReference>
<dbReference type="AlphaFoldDB" id="A0A837G8E5"/>
<reference evidence="1" key="1">
    <citation type="journal article" date="2015" name="BMC Genomics">
        <title>Genome mining reveals unlocked bioactive potential of marine Gram-negative bacteria.</title>
        <authorList>
            <person name="Machado H."/>
            <person name="Sonnenschein E.C."/>
            <person name="Melchiorsen J."/>
            <person name="Gram L."/>
        </authorList>
    </citation>
    <scope>NUCLEOTIDE SEQUENCE</scope>
    <source>
        <strain evidence="1">S2052</strain>
    </source>
</reference>
<name>A0A837G8E5_9VIBR</name>
<evidence type="ECO:0000313" key="1">
    <source>
        <dbReference type="EMBL" id="KJY75817.1"/>
    </source>
</evidence>
<organism evidence="1">
    <name type="scientific">Vibrio coralliilyticus</name>
    <dbReference type="NCBI Taxonomy" id="190893"/>
    <lineage>
        <taxon>Bacteria</taxon>
        <taxon>Pseudomonadati</taxon>
        <taxon>Pseudomonadota</taxon>
        <taxon>Gammaproteobacteria</taxon>
        <taxon>Vibrionales</taxon>
        <taxon>Vibrionaceae</taxon>
        <taxon>Vibrio</taxon>
    </lineage>
</organism>